<dbReference type="Pfam" id="PF03333">
    <property type="entry name" value="PapB"/>
    <property type="match status" value="1"/>
</dbReference>
<name>A0A379T2R8_SALER</name>
<reference evidence="5 6" key="1">
    <citation type="submission" date="2018-06" db="EMBL/GenBank/DDBJ databases">
        <authorList>
            <consortium name="Pathogen Informatics"/>
            <person name="Doyle S."/>
        </authorList>
    </citation>
    <scope>NUCLEOTIDE SEQUENCE [LARGE SCALE GENOMIC DNA]</scope>
    <source>
        <strain evidence="5 6">NCTC8297</strain>
    </source>
</reference>
<evidence type="ECO:0000256" key="2">
    <source>
        <dbReference type="ARBA" id="ARBA00023163"/>
    </source>
</evidence>
<evidence type="ECO:0000313" key="5">
    <source>
        <dbReference type="EMBL" id="SUG44958.1"/>
    </source>
</evidence>
<dbReference type="Proteomes" id="UP000322837">
    <property type="component" value="Unassembled WGS sequence"/>
</dbReference>
<dbReference type="Proteomes" id="UP000839688">
    <property type="component" value="Unassembled WGS sequence"/>
</dbReference>
<dbReference type="GO" id="GO:0006355">
    <property type="term" value="P:regulation of DNA-templated transcription"/>
    <property type="evidence" value="ECO:0007669"/>
    <property type="project" value="InterPro"/>
</dbReference>
<keyword evidence="1" id="KW-0805">Transcription regulation</keyword>
<dbReference type="PRINTS" id="PR01554">
    <property type="entry name" value="FIMREGULATRY"/>
</dbReference>
<evidence type="ECO:0000313" key="7">
    <source>
        <dbReference type="Proteomes" id="UP000322837"/>
    </source>
</evidence>
<accession>A0A379T2R8</accession>
<organism evidence="5 6">
    <name type="scientific">Salmonella enterica subsp. arizonae</name>
    <dbReference type="NCBI Taxonomy" id="59203"/>
    <lineage>
        <taxon>Bacteria</taxon>
        <taxon>Pseudomonadati</taxon>
        <taxon>Pseudomonadota</taxon>
        <taxon>Gammaproteobacteria</taxon>
        <taxon>Enterobacterales</taxon>
        <taxon>Enterobacteriaceae</taxon>
        <taxon>Salmonella</taxon>
    </lineage>
</organism>
<dbReference type="InterPro" id="IPR004356">
    <property type="entry name" value="Adhesin_operon_reg_prot"/>
</dbReference>
<dbReference type="Proteomes" id="UP000254741">
    <property type="component" value="Unassembled WGS sequence"/>
</dbReference>
<reference evidence="4 7" key="3">
    <citation type="submission" date="2019-09" db="EMBL/GenBank/DDBJ databases">
        <title>Draft genome sequence of various Type strains from the CCUG.</title>
        <authorList>
            <person name="Pineiro-Iglesias B."/>
            <person name="Tunovic T."/>
            <person name="Unosson C."/>
            <person name="Inganas E."/>
            <person name="Ohlen M."/>
            <person name="Cardew S."/>
            <person name="Jensie-Markopoulos S."/>
            <person name="Salva-Serra F."/>
            <person name="Jaen-Luchoro D."/>
            <person name="Karlsson R."/>
            <person name="Svensson-Stadler L."/>
            <person name="Chun J."/>
            <person name="Moore E."/>
        </authorList>
    </citation>
    <scope>NUCLEOTIDE SEQUENCE [LARGE SCALE GENOMIC DNA]</scope>
    <source>
        <strain evidence="4 7">CCUG 6322T</strain>
    </source>
</reference>
<gene>
    <name evidence="5" type="primary">pefB</name>
    <name evidence="3" type="ORF">DSQ81_17035</name>
    <name evidence="4" type="ORF">F4V61_20355</name>
    <name evidence="5" type="ORF">NCTC8297_00114</name>
</gene>
<reference evidence="3" key="2">
    <citation type="submission" date="2018-07" db="EMBL/GenBank/DDBJ databases">
        <authorList>
            <person name="Ashton P.M."/>
            <person name="Dallman T."/>
            <person name="Nair S."/>
            <person name="De Pinna E."/>
            <person name="Peters T."/>
            <person name="Grant K."/>
        </authorList>
    </citation>
    <scope>NUCLEOTIDE SEQUENCE [LARGE SCALE GENOMIC DNA]</scope>
    <source>
        <strain evidence="3">475813</strain>
    </source>
</reference>
<evidence type="ECO:0000313" key="4">
    <source>
        <dbReference type="EMBL" id="KAA8661998.1"/>
    </source>
</evidence>
<dbReference type="EMBL" id="AAIVIG010000026">
    <property type="protein sequence ID" value="ECI4937390.1"/>
    <property type="molecule type" value="Genomic_DNA"/>
</dbReference>
<dbReference type="EMBL" id="UGXG01000001">
    <property type="protein sequence ID" value="SUG44958.1"/>
    <property type="molecule type" value="Genomic_DNA"/>
</dbReference>
<dbReference type="EMBL" id="VXJW01000016">
    <property type="protein sequence ID" value="KAA8661998.1"/>
    <property type="molecule type" value="Genomic_DNA"/>
</dbReference>
<dbReference type="RefSeq" id="WP_079799427.1">
    <property type="nucleotide sequence ID" value="NZ_DACWUK010000019.1"/>
</dbReference>
<keyword evidence="2" id="KW-0804">Transcription</keyword>
<proteinExistence type="predicted"/>
<evidence type="ECO:0000256" key="1">
    <source>
        <dbReference type="ARBA" id="ARBA00023015"/>
    </source>
</evidence>
<dbReference type="AlphaFoldDB" id="A0A379T2R8"/>
<dbReference type="InterPro" id="IPR053721">
    <property type="entry name" value="Fimbrial_Adhesin_Reg"/>
</dbReference>
<evidence type="ECO:0000313" key="3">
    <source>
        <dbReference type="EMBL" id="ECI4937390.1"/>
    </source>
</evidence>
<sequence length="99" mass="11630">MLHESKENFPEEPQGFYQQGELIPGSVDIRHFRLLMTISSVNNEKMYKALEEVLVYGKSRKEACENNAVTQSYFSVKYRNTQMVSHAVYRIMQFMLTDK</sequence>
<evidence type="ECO:0000313" key="6">
    <source>
        <dbReference type="Proteomes" id="UP000254741"/>
    </source>
</evidence>
<dbReference type="Gene3D" id="1.10.10.2690">
    <property type="match status" value="1"/>
</dbReference>
<protein>
    <submittedName>
        <fullName evidence="5">Major pilu subunit operon regulatory protein PapB</fullName>
    </submittedName>
    <submittedName>
        <fullName evidence="3">Transcriptional regulator</fullName>
    </submittedName>
</protein>